<dbReference type="OrthoDB" id="1303755at2759"/>
<dbReference type="EMBL" id="CAMAPE010000002">
    <property type="protein sequence ID" value="CAH9053722.1"/>
    <property type="molecule type" value="Genomic_DNA"/>
</dbReference>
<evidence type="ECO:0000313" key="2">
    <source>
        <dbReference type="Proteomes" id="UP001152484"/>
    </source>
</evidence>
<comment type="caution">
    <text evidence="1">The sequence shown here is derived from an EMBL/GenBank/DDBJ whole genome shotgun (WGS) entry which is preliminary data.</text>
</comment>
<proteinExistence type="predicted"/>
<name>A0A9P1DWD5_CUSEU</name>
<keyword evidence="2" id="KW-1185">Reference proteome</keyword>
<organism evidence="1 2">
    <name type="scientific">Cuscuta europaea</name>
    <name type="common">European dodder</name>
    <dbReference type="NCBI Taxonomy" id="41803"/>
    <lineage>
        <taxon>Eukaryota</taxon>
        <taxon>Viridiplantae</taxon>
        <taxon>Streptophyta</taxon>
        <taxon>Embryophyta</taxon>
        <taxon>Tracheophyta</taxon>
        <taxon>Spermatophyta</taxon>
        <taxon>Magnoliopsida</taxon>
        <taxon>eudicotyledons</taxon>
        <taxon>Gunneridae</taxon>
        <taxon>Pentapetalae</taxon>
        <taxon>asterids</taxon>
        <taxon>lamiids</taxon>
        <taxon>Solanales</taxon>
        <taxon>Convolvulaceae</taxon>
        <taxon>Cuscuteae</taxon>
        <taxon>Cuscuta</taxon>
        <taxon>Cuscuta subgen. Cuscuta</taxon>
    </lineage>
</organism>
<gene>
    <name evidence="1" type="ORF">CEURO_LOCUS542</name>
</gene>
<evidence type="ECO:0000313" key="1">
    <source>
        <dbReference type="EMBL" id="CAH9053722.1"/>
    </source>
</evidence>
<dbReference type="AlphaFoldDB" id="A0A9P1DWD5"/>
<protein>
    <submittedName>
        <fullName evidence="1">Uncharacterized protein</fullName>
    </submittedName>
</protein>
<dbReference type="Proteomes" id="UP001152484">
    <property type="component" value="Unassembled WGS sequence"/>
</dbReference>
<accession>A0A9P1DWD5</accession>
<reference evidence="1" key="1">
    <citation type="submission" date="2022-07" db="EMBL/GenBank/DDBJ databases">
        <authorList>
            <person name="Macas J."/>
            <person name="Novak P."/>
            <person name="Neumann P."/>
        </authorList>
    </citation>
    <scope>NUCLEOTIDE SEQUENCE</scope>
</reference>
<sequence length="108" mass="12062">MSLNHTAVVHALRCGLGRDSYHALSPHGLFSMVDVSGCVAMDRIWRSVIDTFDWDYGGRNGQMDGANGLGPVWMDFTTGWRQLGVLEGGNFRIEFRAREKTDRRCAPS</sequence>